<evidence type="ECO:0000313" key="1">
    <source>
        <dbReference type="EMBL" id="TAA20551.1"/>
    </source>
</evidence>
<dbReference type="Proteomes" id="UP000293089">
    <property type="component" value="Unassembled WGS sequence"/>
</dbReference>
<protein>
    <submittedName>
        <fullName evidence="1">Uncharacterized protein</fullName>
    </submittedName>
</protein>
<evidence type="ECO:0000313" key="2">
    <source>
        <dbReference type="Proteomes" id="UP000293089"/>
    </source>
</evidence>
<dbReference type="RefSeq" id="WP_130532550.1">
    <property type="nucleotide sequence ID" value="NZ_SHME01000002.1"/>
</dbReference>
<organism evidence="1 2">
    <name type="scientific">Pseudoxanthomonas winnipegensis</name>
    <dbReference type="NCBI Taxonomy" id="2480810"/>
    <lineage>
        <taxon>Bacteria</taxon>
        <taxon>Pseudomonadati</taxon>
        <taxon>Pseudomonadota</taxon>
        <taxon>Gammaproteobacteria</taxon>
        <taxon>Lysobacterales</taxon>
        <taxon>Lysobacteraceae</taxon>
        <taxon>Pseudoxanthomonas</taxon>
    </lineage>
</organism>
<gene>
    <name evidence="1" type="ORF">EA658_06215</name>
</gene>
<comment type="caution">
    <text evidence="1">The sequence shown here is derived from an EMBL/GenBank/DDBJ whole genome shotgun (WGS) entry which is preliminary data.</text>
</comment>
<keyword evidence="2" id="KW-1185">Reference proteome</keyword>
<name>A0ABY1WF35_9GAMM</name>
<accession>A0ABY1WF35</accession>
<dbReference type="EMBL" id="SHME01000002">
    <property type="protein sequence ID" value="TAA20551.1"/>
    <property type="molecule type" value="Genomic_DNA"/>
</dbReference>
<sequence length="93" mass="10241">MSAAATIIVNGPVDSRNVTTSKGMPKTIYSQKCTLETKNMRIQHELECDGPNMGLPIGSKWTWDIEADVIPGRYGPELARRQTLVPVQSQPKS</sequence>
<reference evidence="1 2" key="1">
    <citation type="submission" date="2019-02" db="EMBL/GenBank/DDBJ databases">
        <title>WGS of Pseudoxanthomonas species novum from clinical isolates.</title>
        <authorList>
            <person name="Bernier A.-M."/>
            <person name="Bernard K."/>
            <person name="Vachon A."/>
        </authorList>
    </citation>
    <scope>NUCLEOTIDE SEQUENCE [LARGE SCALE GENOMIC DNA]</scope>
    <source>
        <strain evidence="2">NML 170316</strain>
    </source>
</reference>
<proteinExistence type="predicted"/>